<gene>
    <name evidence="1" type="ORF">SCHPADRAFT_813806</name>
</gene>
<protein>
    <submittedName>
        <fullName evidence="1">Uncharacterized protein</fullName>
    </submittedName>
</protein>
<proteinExistence type="predicted"/>
<organism evidence="1 2">
    <name type="scientific">Schizopora paradoxa</name>
    <dbReference type="NCBI Taxonomy" id="27342"/>
    <lineage>
        <taxon>Eukaryota</taxon>
        <taxon>Fungi</taxon>
        <taxon>Dikarya</taxon>
        <taxon>Basidiomycota</taxon>
        <taxon>Agaricomycotina</taxon>
        <taxon>Agaricomycetes</taxon>
        <taxon>Hymenochaetales</taxon>
        <taxon>Schizoporaceae</taxon>
        <taxon>Schizopora</taxon>
    </lineage>
</organism>
<reference evidence="1 2" key="1">
    <citation type="submission" date="2015-04" db="EMBL/GenBank/DDBJ databases">
        <title>Complete genome sequence of Schizopora paradoxa KUC8140, a cosmopolitan wood degrader in East Asia.</title>
        <authorList>
            <consortium name="DOE Joint Genome Institute"/>
            <person name="Min B."/>
            <person name="Park H."/>
            <person name="Jang Y."/>
            <person name="Kim J.-J."/>
            <person name="Kim K.H."/>
            <person name="Pangilinan J."/>
            <person name="Lipzen A."/>
            <person name="Riley R."/>
            <person name="Grigoriev I.V."/>
            <person name="Spatafora J.W."/>
            <person name="Choi I.-G."/>
        </authorList>
    </citation>
    <scope>NUCLEOTIDE SEQUENCE [LARGE SCALE GENOMIC DNA]</scope>
    <source>
        <strain evidence="1 2">KUC8140</strain>
    </source>
</reference>
<dbReference type="InParanoid" id="A0A0H2R3J7"/>
<dbReference type="OrthoDB" id="3260031at2759"/>
<name>A0A0H2R3J7_9AGAM</name>
<accession>A0A0H2R3J7</accession>
<keyword evidence="2" id="KW-1185">Reference proteome</keyword>
<dbReference type="STRING" id="27342.A0A0H2R3J7"/>
<dbReference type="AlphaFoldDB" id="A0A0H2R3J7"/>
<feature type="non-terminal residue" evidence="1">
    <location>
        <position position="181"/>
    </location>
</feature>
<dbReference type="Proteomes" id="UP000053477">
    <property type="component" value="Unassembled WGS sequence"/>
</dbReference>
<evidence type="ECO:0000313" key="1">
    <source>
        <dbReference type="EMBL" id="KLO04033.1"/>
    </source>
</evidence>
<dbReference type="EMBL" id="KQ086764">
    <property type="protein sequence ID" value="KLO04033.1"/>
    <property type="molecule type" value="Genomic_DNA"/>
</dbReference>
<sequence length="181" mass="20587">MPFRGDPVAPVFSGTDRDLPRFFGDVCMLGEVAGLTDSELIHWAIYYASEDDAELWAGLPESAGGDWLVFRSAVLQLYPGVSEDRRYRLADLISLSEERSQQPVESKAELGAFHRSFLRISDFLFKCGRLGANEACRMYLGAFSGEFRHRLDIWLSHRFLDKHPDDPYVIGDIYRTALYVL</sequence>
<evidence type="ECO:0000313" key="2">
    <source>
        <dbReference type="Proteomes" id="UP000053477"/>
    </source>
</evidence>